<dbReference type="Proteomes" id="UP001497480">
    <property type="component" value="Unassembled WGS sequence"/>
</dbReference>
<organism evidence="2 3">
    <name type="scientific">Lupinus luteus</name>
    <name type="common">European yellow lupine</name>
    <dbReference type="NCBI Taxonomy" id="3873"/>
    <lineage>
        <taxon>Eukaryota</taxon>
        <taxon>Viridiplantae</taxon>
        <taxon>Streptophyta</taxon>
        <taxon>Embryophyta</taxon>
        <taxon>Tracheophyta</taxon>
        <taxon>Spermatophyta</taxon>
        <taxon>Magnoliopsida</taxon>
        <taxon>eudicotyledons</taxon>
        <taxon>Gunneridae</taxon>
        <taxon>Pentapetalae</taxon>
        <taxon>rosids</taxon>
        <taxon>fabids</taxon>
        <taxon>Fabales</taxon>
        <taxon>Fabaceae</taxon>
        <taxon>Papilionoideae</taxon>
        <taxon>50 kb inversion clade</taxon>
        <taxon>genistoids sensu lato</taxon>
        <taxon>core genistoids</taxon>
        <taxon>Genisteae</taxon>
        <taxon>Lupinus</taxon>
    </lineage>
</organism>
<sequence>MKLYSKSIFRSCHKMSLSSSSFNKRLVTNGQASPMFPSTASMGRKRGSGIENPEPSSPKVTCIGQVRVKAKKRGARSKSKRRTSGVGEASSKRAEENVQVGVNPDLRRQKSHRSQSFKHQNQILKQEQDRKHRWVHFHLTICEALKDLSCLFHCTREKEEKGEDRRWMVTMEEGKRENEIKLVMGEEEEQEIEERRRHRRKHVFEDIDLNDIEKKVKNEEIPPKNALLLMRCRSDPIKVAALANKFLDPTLHKQVSMEEEKQVHENEENIELDDTKEEYKETIEVDEPIEDIAEKEEDEDAKGSDVVGTLTENDIVAKGTEEEEGKGSKERESRSNLERGSGSLPECLLLMMCEPKLSIEVSKETWVCTADFVRWLPPRPAAKTGGGDRQAKKRVTVECKPPLAPIPPPLIQPGRSSCSFPEPVVGPNGDVLKRCKSEPRGSAAAKFAPDGCLWNKRKLVDKES</sequence>
<name>A0AAV1YIH9_LUPLU</name>
<feature type="compositionally biased region" description="Basic residues" evidence="1">
    <location>
        <begin position="68"/>
        <end position="83"/>
    </location>
</feature>
<feature type="region of interest" description="Disordered" evidence="1">
    <location>
        <begin position="290"/>
        <end position="341"/>
    </location>
</feature>
<feature type="compositionally biased region" description="Basic and acidic residues" evidence="1">
    <location>
        <begin position="325"/>
        <end position="337"/>
    </location>
</feature>
<feature type="compositionally biased region" description="Polar residues" evidence="1">
    <location>
        <begin position="30"/>
        <end position="41"/>
    </location>
</feature>
<protein>
    <submittedName>
        <fullName evidence="2">Uncharacterized protein</fullName>
    </submittedName>
</protein>
<evidence type="ECO:0000256" key="1">
    <source>
        <dbReference type="SAM" id="MobiDB-lite"/>
    </source>
</evidence>
<reference evidence="2 3" key="1">
    <citation type="submission" date="2024-03" db="EMBL/GenBank/DDBJ databases">
        <authorList>
            <person name="Martinez-Hernandez J."/>
        </authorList>
    </citation>
    <scope>NUCLEOTIDE SEQUENCE [LARGE SCALE GENOMIC DNA]</scope>
</reference>
<evidence type="ECO:0000313" key="2">
    <source>
        <dbReference type="EMBL" id="CAL0333740.1"/>
    </source>
</evidence>
<dbReference type="AlphaFoldDB" id="A0AAV1YIH9"/>
<comment type="caution">
    <text evidence="2">The sequence shown here is derived from an EMBL/GenBank/DDBJ whole genome shotgun (WGS) entry which is preliminary data.</text>
</comment>
<accession>A0AAV1YIH9</accession>
<proteinExistence type="predicted"/>
<dbReference type="PANTHER" id="PTHR33448:SF4">
    <property type="entry name" value="CHLOROPLAST PROTEIN HCF243"/>
    <property type="match status" value="1"/>
</dbReference>
<dbReference type="EMBL" id="CAXHTB010000025">
    <property type="protein sequence ID" value="CAL0333740.1"/>
    <property type="molecule type" value="Genomic_DNA"/>
</dbReference>
<keyword evidence="3" id="KW-1185">Reference proteome</keyword>
<evidence type="ECO:0000313" key="3">
    <source>
        <dbReference type="Proteomes" id="UP001497480"/>
    </source>
</evidence>
<feature type="compositionally biased region" description="Acidic residues" evidence="1">
    <location>
        <begin position="290"/>
        <end position="300"/>
    </location>
</feature>
<dbReference type="PANTHER" id="PTHR33448">
    <property type="entry name" value="CHLOROPLAST PROTEIN HCF243-RELATED"/>
    <property type="match status" value="1"/>
</dbReference>
<gene>
    <name evidence="2" type="ORF">LLUT_LOCUS34800</name>
</gene>
<feature type="region of interest" description="Disordered" evidence="1">
    <location>
        <begin position="30"/>
        <end position="129"/>
    </location>
</feature>